<reference evidence="2 3" key="1">
    <citation type="submission" date="2024-09" db="EMBL/GenBank/DDBJ databases">
        <authorList>
            <person name="Sun Q."/>
            <person name="Mori K."/>
        </authorList>
    </citation>
    <scope>NUCLEOTIDE SEQUENCE [LARGE SCALE GENOMIC DNA]</scope>
    <source>
        <strain evidence="2 3">JCM 3143</strain>
    </source>
</reference>
<sequence>MDAPSITDWISAVGTAVIGLLGFFITGWQWRVAGFVPKMRVRVDHHREAIEIVIVNRGRAAGIVDQVDIIAPSGQIIEGIEFEDFPDSRFKLLRLPALASMRIVLQTPENRTFPKDAYALIGIGKARPKRRRLKPTPPHVGLFGLSSVLPPGTFPS</sequence>
<feature type="transmembrane region" description="Helical" evidence="1">
    <location>
        <begin position="6"/>
        <end position="30"/>
    </location>
</feature>
<evidence type="ECO:0000313" key="3">
    <source>
        <dbReference type="Proteomes" id="UP001589532"/>
    </source>
</evidence>
<accession>A0ABV5S548</accession>
<dbReference type="EMBL" id="JBHMBW010000025">
    <property type="protein sequence ID" value="MFB9626800.1"/>
    <property type="molecule type" value="Genomic_DNA"/>
</dbReference>
<organism evidence="2 3">
    <name type="scientific">Nonomuraea helvata</name>
    <dbReference type="NCBI Taxonomy" id="37484"/>
    <lineage>
        <taxon>Bacteria</taxon>
        <taxon>Bacillati</taxon>
        <taxon>Actinomycetota</taxon>
        <taxon>Actinomycetes</taxon>
        <taxon>Streptosporangiales</taxon>
        <taxon>Streptosporangiaceae</taxon>
        <taxon>Nonomuraea</taxon>
    </lineage>
</organism>
<comment type="caution">
    <text evidence="2">The sequence shown here is derived from an EMBL/GenBank/DDBJ whole genome shotgun (WGS) entry which is preliminary data.</text>
</comment>
<gene>
    <name evidence="2" type="ORF">ACFFSA_27255</name>
</gene>
<name>A0ABV5S548_9ACTN</name>
<evidence type="ECO:0000313" key="2">
    <source>
        <dbReference type="EMBL" id="MFB9626800.1"/>
    </source>
</evidence>
<proteinExistence type="predicted"/>
<keyword evidence="1" id="KW-1133">Transmembrane helix</keyword>
<keyword evidence="3" id="KW-1185">Reference proteome</keyword>
<keyword evidence="1" id="KW-0812">Transmembrane</keyword>
<evidence type="ECO:0000256" key="1">
    <source>
        <dbReference type="SAM" id="Phobius"/>
    </source>
</evidence>
<protein>
    <submittedName>
        <fullName evidence="2">Uncharacterized protein</fullName>
    </submittedName>
</protein>
<dbReference type="RefSeq" id="WP_345003201.1">
    <property type="nucleotide sequence ID" value="NZ_BAAAXV010000012.1"/>
</dbReference>
<keyword evidence="1" id="KW-0472">Membrane</keyword>
<dbReference type="Proteomes" id="UP001589532">
    <property type="component" value="Unassembled WGS sequence"/>
</dbReference>